<comment type="caution">
    <text evidence="3">The sequence shown here is derived from an EMBL/GenBank/DDBJ whole genome shotgun (WGS) entry which is preliminary data.</text>
</comment>
<dbReference type="GO" id="GO:0016746">
    <property type="term" value="F:acyltransferase activity"/>
    <property type="evidence" value="ECO:0007669"/>
    <property type="project" value="UniProtKB-KW"/>
</dbReference>
<evidence type="ECO:0000256" key="1">
    <source>
        <dbReference type="SAM" id="Phobius"/>
    </source>
</evidence>
<evidence type="ECO:0000259" key="2">
    <source>
        <dbReference type="Pfam" id="PF01757"/>
    </source>
</evidence>
<feature type="transmembrane region" description="Helical" evidence="1">
    <location>
        <begin position="7"/>
        <end position="27"/>
    </location>
</feature>
<feature type="transmembrane region" description="Helical" evidence="1">
    <location>
        <begin position="297"/>
        <end position="318"/>
    </location>
</feature>
<dbReference type="InterPro" id="IPR002656">
    <property type="entry name" value="Acyl_transf_3_dom"/>
</dbReference>
<reference evidence="3 4" key="1">
    <citation type="submission" date="2024-04" db="EMBL/GenBank/DDBJ databases">
        <title>Novel species of the genus Ideonella isolated from streams.</title>
        <authorList>
            <person name="Lu H."/>
        </authorList>
    </citation>
    <scope>NUCLEOTIDE SEQUENCE [LARGE SCALE GENOMIC DNA]</scope>
    <source>
        <strain evidence="3 4">DXS29W</strain>
    </source>
</reference>
<evidence type="ECO:0000313" key="3">
    <source>
        <dbReference type="EMBL" id="MEK8034847.1"/>
    </source>
</evidence>
<keyword evidence="1" id="KW-0812">Transmembrane</keyword>
<dbReference type="Pfam" id="PF01757">
    <property type="entry name" value="Acyl_transf_3"/>
    <property type="match status" value="1"/>
</dbReference>
<keyword evidence="4" id="KW-1185">Reference proteome</keyword>
<dbReference type="RefSeq" id="WP_341429280.1">
    <property type="nucleotide sequence ID" value="NZ_JBBUTG010000037.1"/>
</dbReference>
<feature type="domain" description="Acyltransferase 3" evidence="2">
    <location>
        <begin position="7"/>
        <end position="339"/>
    </location>
</feature>
<organism evidence="3 4">
    <name type="scientific">Ideonella lacteola</name>
    <dbReference type="NCBI Taxonomy" id="2984193"/>
    <lineage>
        <taxon>Bacteria</taxon>
        <taxon>Pseudomonadati</taxon>
        <taxon>Pseudomonadota</taxon>
        <taxon>Betaproteobacteria</taxon>
        <taxon>Burkholderiales</taxon>
        <taxon>Sphaerotilaceae</taxon>
        <taxon>Ideonella</taxon>
    </lineage>
</organism>
<feature type="transmembrane region" description="Helical" evidence="1">
    <location>
        <begin position="84"/>
        <end position="102"/>
    </location>
</feature>
<sequence>MHRNLSIYLDLVRFLAALMVFVVHANYERFTGGIPVLWHFKDLGNDAVMVFFVLSGFVIAYVADQKERTIEEYAASRFARLYSVVVPALILTMLLDAAGSVLEPSLYSGRWYEYDDPLVRILASLSFTNELWFSYTRPFSNGPFWSLGYEAWYYVLFAAAHFLRGHTRTVAVATLCLIIGPKILLLLPVWLLGVWAYRYSARVPLGAGQGGLLFVGSIAGYLAFRLNGGPDELLEFSKELFGTEFLYDKLSWSRKFLSSYVIGACVAANFVGAVALARRLPRLPVWMEQPIRYCAGFTFALYLMHYPLLQFFAALTVAVGLEPYRLAVVGLGPLAVVWLLGGSIERQKGPLKALFLSWFDREQQPAMRVR</sequence>
<protein>
    <submittedName>
        <fullName evidence="3">Acyltransferase</fullName>
        <ecNumber evidence="3">2.3.-.-</ecNumber>
    </submittedName>
</protein>
<dbReference type="PANTHER" id="PTHR23028">
    <property type="entry name" value="ACETYLTRANSFERASE"/>
    <property type="match status" value="1"/>
</dbReference>
<keyword evidence="3" id="KW-0012">Acyltransferase</keyword>
<dbReference type="EC" id="2.3.-.-" evidence="3"/>
<keyword evidence="1" id="KW-0472">Membrane</keyword>
<proteinExistence type="predicted"/>
<feature type="transmembrane region" description="Helical" evidence="1">
    <location>
        <begin position="47"/>
        <end position="63"/>
    </location>
</feature>
<evidence type="ECO:0000313" key="4">
    <source>
        <dbReference type="Proteomes" id="UP001371218"/>
    </source>
</evidence>
<name>A0ABU9C1B1_9BURK</name>
<dbReference type="InterPro" id="IPR050879">
    <property type="entry name" value="Acyltransferase_3"/>
</dbReference>
<dbReference type="Proteomes" id="UP001371218">
    <property type="component" value="Unassembled WGS sequence"/>
</dbReference>
<dbReference type="EMBL" id="JBBUTG010000037">
    <property type="protein sequence ID" value="MEK8034847.1"/>
    <property type="molecule type" value="Genomic_DNA"/>
</dbReference>
<gene>
    <name evidence="3" type="ORF">AACH06_28855</name>
</gene>
<feature type="transmembrane region" description="Helical" evidence="1">
    <location>
        <begin position="170"/>
        <end position="193"/>
    </location>
</feature>
<feature type="transmembrane region" description="Helical" evidence="1">
    <location>
        <begin position="147"/>
        <end position="164"/>
    </location>
</feature>
<accession>A0ABU9C1B1</accession>
<keyword evidence="3" id="KW-0808">Transferase</keyword>
<keyword evidence="1" id="KW-1133">Transmembrane helix</keyword>
<feature type="transmembrane region" description="Helical" evidence="1">
    <location>
        <begin position="257"/>
        <end position="277"/>
    </location>
</feature>
<feature type="transmembrane region" description="Helical" evidence="1">
    <location>
        <begin position="324"/>
        <end position="344"/>
    </location>
</feature>